<name>A0A7W5F6J3_9ACTN</name>
<dbReference type="Proteomes" id="UP000577707">
    <property type="component" value="Unassembled WGS sequence"/>
</dbReference>
<gene>
    <name evidence="2" type="ORF">FHS12_000141</name>
</gene>
<keyword evidence="3" id="KW-1185">Reference proteome</keyword>
<evidence type="ECO:0008006" key="4">
    <source>
        <dbReference type="Google" id="ProtNLM"/>
    </source>
</evidence>
<feature type="signal peptide" evidence="1">
    <location>
        <begin position="1"/>
        <end position="35"/>
    </location>
</feature>
<keyword evidence="1" id="KW-0732">Signal</keyword>
<reference evidence="2 3" key="1">
    <citation type="submission" date="2020-08" db="EMBL/GenBank/DDBJ databases">
        <title>Genomic Encyclopedia of Type Strains, Phase III (KMG-III): the genomes of soil and plant-associated and newly described type strains.</title>
        <authorList>
            <person name="Whitman W."/>
        </authorList>
    </citation>
    <scope>NUCLEOTIDE SEQUENCE [LARGE SCALE GENOMIC DNA]</scope>
    <source>
        <strain evidence="2 3">CECT 3302</strain>
    </source>
</reference>
<comment type="caution">
    <text evidence="2">The sequence shown here is derived from an EMBL/GenBank/DDBJ whole genome shotgun (WGS) entry which is preliminary data.</text>
</comment>
<organism evidence="2 3">
    <name type="scientific">Nocardioides albus</name>
    <dbReference type="NCBI Taxonomy" id="1841"/>
    <lineage>
        <taxon>Bacteria</taxon>
        <taxon>Bacillati</taxon>
        <taxon>Actinomycetota</taxon>
        <taxon>Actinomycetes</taxon>
        <taxon>Propionibacteriales</taxon>
        <taxon>Nocardioidaceae</taxon>
        <taxon>Nocardioides</taxon>
    </lineage>
</organism>
<evidence type="ECO:0000256" key="1">
    <source>
        <dbReference type="SAM" id="SignalP"/>
    </source>
</evidence>
<accession>A0A7W5F6J3</accession>
<dbReference type="RefSeq" id="WP_183541273.1">
    <property type="nucleotide sequence ID" value="NZ_BMQT01000001.1"/>
</dbReference>
<evidence type="ECO:0000313" key="2">
    <source>
        <dbReference type="EMBL" id="MBB3087218.1"/>
    </source>
</evidence>
<sequence length="156" mass="17163">MRVFPTRSVKRGLFAVAAVGAVGAILAVSAPAAMANWTGSLSGWSDGVGESRRWNDTGPYTQIKWEDCEVQGYGQAQEADVRVWRDINLQPDVHYGSKEYVKCFNSDTTRSIGEWNNLTSGTYPYYFKTPRVGTYGTDNNGLLHVSWVGVDTSLAD</sequence>
<protein>
    <recommendedName>
        <fullName evidence="4">Secreted protein</fullName>
    </recommendedName>
</protein>
<dbReference type="EMBL" id="JACHXG010000001">
    <property type="protein sequence ID" value="MBB3087218.1"/>
    <property type="molecule type" value="Genomic_DNA"/>
</dbReference>
<proteinExistence type="predicted"/>
<dbReference type="AlphaFoldDB" id="A0A7W5F6J3"/>
<evidence type="ECO:0000313" key="3">
    <source>
        <dbReference type="Proteomes" id="UP000577707"/>
    </source>
</evidence>
<feature type="chain" id="PRO_5030807997" description="Secreted protein" evidence="1">
    <location>
        <begin position="36"/>
        <end position="156"/>
    </location>
</feature>